<dbReference type="PANTHER" id="PTHR22883">
    <property type="entry name" value="ZINC FINGER DHHC DOMAIN CONTAINING PROTEIN"/>
    <property type="match status" value="1"/>
</dbReference>
<keyword evidence="9 10" id="KW-0012">Acyltransferase</keyword>
<feature type="transmembrane region" description="Helical" evidence="10">
    <location>
        <begin position="210"/>
        <end position="230"/>
    </location>
</feature>
<evidence type="ECO:0000259" key="11">
    <source>
        <dbReference type="Pfam" id="PF01529"/>
    </source>
</evidence>
<dbReference type="Pfam" id="PF01529">
    <property type="entry name" value="DHHC"/>
    <property type="match status" value="1"/>
</dbReference>
<dbReference type="InterPro" id="IPR039859">
    <property type="entry name" value="PFA4/ZDH16/20/ERF2-like"/>
</dbReference>
<comment type="similarity">
    <text evidence="10">Belongs to the DHHC palmitoyltransferase family.</text>
</comment>
<evidence type="ECO:0000256" key="2">
    <source>
        <dbReference type="ARBA" id="ARBA00022679"/>
    </source>
</evidence>
<dbReference type="PROSITE" id="PS50216">
    <property type="entry name" value="DHHC"/>
    <property type="match status" value="1"/>
</dbReference>
<reference evidence="12 13" key="1">
    <citation type="journal article" date="2024" name="Science">
        <title>Giant polyketide synthase enzymes in the biosynthesis of giant marine polyether toxins.</title>
        <authorList>
            <person name="Fallon T.R."/>
            <person name="Shende V.V."/>
            <person name="Wierzbicki I.H."/>
            <person name="Pendleton A.L."/>
            <person name="Watervoot N.F."/>
            <person name="Auber R.P."/>
            <person name="Gonzalez D.J."/>
            <person name="Wisecaver J.H."/>
            <person name="Moore B.S."/>
        </authorList>
    </citation>
    <scope>NUCLEOTIDE SEQUENCE [LARGE SCALE GENOMIC DNA]</scope>
    <source>
        <strain evidence="12 13">12B1</strain>
    </source>
</reference>
<feature type="transmembrane region" description="Helical" evidence="10">
    <location>
        <begin position="143"/>
        <end position="163"/>
    </location>
</feature>
<evidence type="ECO:0000256" key="9">
    <source>
        <dbReference type="ARBA" id="ARBA00023315"/>
    </source>
</evidence>
<evidence type="ECO:0000256" key="6">
    <source>
        <dbReference type="ARBA" id="ARBA00023136"/>
    </source>
</evidence>
<dbReference type="PANTHER" id="PTHR22883:SF475">
    <property type="entry name" value="PALMITOYLTRANSFERASE ZDHHC23"/>
    <property type="match status" value="1"/>
</dbReference>
<keyword evidence="3 10" id="KW-0812">Transmembrane</keyword>
<dbReference type="GO" id="GO:0006612">
    <property type="term" value="P:protein targeting to membrane"/>
    <property type="evidence" value="ECO:0007669"/>
    <property type="project" value="TreeGrafter"/>
</dbReference>
<proteinExistence type="inferred from homology"/>
<keyword evidence="6 10" id="KW-0472">Membrane</keyword>
<evidence type="ECO:0000256" key="1">
    <source>
        <dbReference type="ARBA" id="ARBA00004166"/>
    </source>
</evidence>
<organism evidence="12 13">
    <name type="scientific">Prymnesium parvum</name>
    <name type="common">Toxic golden alga</name>
    <dbReference type="NCBI Taxonomy" id="97485"/>
    <lineage>
        <taxon>Eukaryota</taxon>
        <taxon>Haptista</taxon>
        <taxon>Haptophyta</taxon>
        <taxon>Prymnesiophyceae</taxon>
        <taxon>Prymnesiales</taxon>
        <taxon>Prymnesiaceae</taxon>
        <taxon>Prymnesium</taxon>
    </lineage>
</organism>
<feature type="transmembrane region" description="Helical" evidence="10">
    <location>
        <begin position="80"/>
        <end position="108"/>
    </location>
</feature>
<evidence type="ECO:0000256" key="7">
    <source>
        <dbReference type="ARBA" id="ARBA00023139"/>
    </source>
</evidence>
<evidence type="ECO:0000256" key="5">
    <source>
        <dbReference type="ARBA" id="ARBA00023034"/>
    </source>
</evidence>
<sequence length="362" mass="39099">MAAEEALCCCEYYNRRGERMHILACCCACDELDAAADRLLRGRGLPSAEAAGVLREIDDRCRLPFPRGAWHIGVPGALPWLLLPLAAAAAAASARLLLLLALLLLPSLLLASRLCRRSRFLPCWVLASLWYEALVLLRCEASGAWFCLAAASVLLFVLTATLPPTLDGVADAKGAAARAVSCRVSGLLVPRYDHFCFWIDQPVGAHNHRAFLGFVLSITLTCAVGAYLLAQHAAAEGWEWSRLLLNESSLLVVCSLYGGAVACATSALLVHQLLLIGSGRTMYEARRRRRTPEGAVKAGAAQAADDTAKSVRYTGSFRPPPEPLSWWANLHEFRAQTAPLFTWASTTAPVRSETAESGSRSQ</sequence>
<comment type="caution">
    <text evidence="12">The sequence shown here is derived from an EMBL/GenBank/DDBJ whole genome shotgun (WGS) entry which is preliminary data.</text>
</comment>
<evidence type="ECO:0000256" key="4">
    <source>
        <dbReference type="ARBA" id="ARBA00022989"/>
    </source>
</evidence>
<feature type="transmembrane region" description="Helical" evidence="10">
    <location>
        <begin position="250"/>
        <end position="277"/>
    </location>
</feature>
<keyword evidence="8" id="KW-0449">Lipoprotein</keyword>
<evidence type="ECO:0000313" key="12">
    <source>
        <dbReference type="EMBL" id="KAL1508349.1"/>
    </source>
</evidence>
<name>A0AB34IXN9_PRYPA</name>
<keyword evidence="4 10" id="KW-1133">Transmembrane helix</keyword>
<dbReference type="AlphaFoldDB" id="A0AB34IXN9"/>
<feature type="domain" description="Palmitoyltransferase DHHC" evidence="11">
    <location>
        <begin position="177"/>
        <end position="286"/>
    </location>
</feature>
<dbReference type="GO" id="GO:0019706">
    <property type="term" value="F:protein-cysteine S-palmitoyltransferase activity"/>
    <property type="evidence" value="ECO:0007669"/>
    <property type="project" value="UniProtKB-EC"/>
</dbReference>
<gene>
    <name evidence="12" type="ORF">AB1Y20_004459</name>
</gene>
<comment type="subcellular location">
    <subcellularLocation>
        <location evidence="1">Golgi apparatus</location>
        <location evidence="1">trans-Golgi network membrane</location>
        <topology evidence="1">Multi-pass membrane protein</topology>
    </subcellularLocation>
</comment>
<keyword evidence="5" id="KW-0333">Golgi apparatus</keyword>
<evidence type="ECO:0000256" key="3">
    <source>
        <dbReference type="ARBA" id="ARBA00022692"/>
    </source>
</evidence>
<dbReference type="GO" id="GO:0005783">
    <property type="term" value="C:endoplasmic reticulum"/>
    <property type="evidence" value="ECO:0007669"/>
    <property type="project" value="TreeGrafter"/>
</dbReference>
<dbReference type="EC" id="2.3.1.225" evidence="10"/>
<evidence type="ECO:0000256" key="10">
    <source>
        <dbReference type="RuleBase" id="RU079119"/>
    </source>
</evidence>
<comment type="catalytic activity">
    <reaction evidence="10">
        <text>L-cysteinyl-[protein] + hexadecanoyl-CoA = S-hexadecanoyl-L-cysteinyl-[protein] + CoA</text>
        <dbReference type="Rhea" id="RHEA:36683"/>
        <dbReference type="Rhea" id="RHEA-COMP:10131"/>
        <dbReference type="Rhea" id="RHEA-COMP:11032"/>
        <dbReference type="ChEBI" id="CHEBI:29950"/>
        <dbReference type="ChEBI" id="CHEBI:57287"/>
        <dbReference type="ChEBI" id="CHEBI:57379"/>
        <dbReference type="ChEBI" id="CHEBI:74151"/>
        <dbReference type="EC" id="2.3.1.225"/>
    </reaction>
</comment>
<dbReference type="InterPro" id="IPR001594">
    <property type="entry name" value="Palmitoyltrfase_DHHC"/>
</dbReference>
<dbReference type="GO" id="GO:0005794">
    <property type="term" value="C:Golgi apparatus"/>
    <property type="evidence" value="ECO:0007669"/>
    <property type="project" value="UniProtKB-SubCell"/>
</dbReference>
<keyword evidence="2 10" id="KW-0808">Transferase</keyword>
<accession>A0AB34IXN9</accession>
<comment type="domain">
    <text evidence="10">The DHHC domain is required for palmitoyltransferase activity.</text>
</comment>
<dbReference type="EMBL" id="JBGBPQ010000016">
    <property type="protein sequence ID" value="KAL1508349.1"/>
    <property type="molecule type" value="Genomic_DNA"/>
</dbReference>
<protein>
    <recommendedName>
        <fullName evidence="10">Palmitoyltransferase</fullName>
        <ecNumber evidence="10">2.3.1.225</ecNumber>
    </recommendedName>
</protein>
<keyword evidence="13" id="KW-1185">Reference proteome</keyword>
<dbReference type="Proteomes" id="UP001515480">
    <property type="component" value="Unassembled WGS sequence"/>
</dbReference>
<evidence type="ECO:0000256" key="8">
    <source>
        <dbReference type="ARBA" id="ARBA00023288"/>
    </source>
</evidence>
<keyword evidence="7" id="KW-0564">Palmitate</keyword>
<evidence type="ECO:0000313" key="13">
    <source>
        <dbReference type="Proteomes" id="UP001515480"/>
    </source>
</evidence>